<evidence type="ECO:0000256" key="6">
    <source>
        <dbReference type="ARBA" id="ARBA00023136"/>
    </source>
</evidence>
<evidence type="ECO:0000256" key="8">
    <source>
        <dbReference type="SAM" id="MobiDB-lite"/>
    </source>
</evidence>
<sequence length="817" mass="87938">MPSSSGAEETLTLPADTNAPVEAMDAKLMVATGSGDVQQLKDLVKKEDSKMMVVVMAKQSASAEKPRHGNMDPHLLALASSGNCEELRSLLRREDRQACADGSSTVPRASEESTLEGVTSEGDNSLLCASSSERPQTLLSGEDGQARSNNGSIGGQGSDDIEANESILKGVTAEGDTALHVVATCGQGDNFFTWSGDAKHLLVQMQNNNNRRWRPTRAERYALKTYGDGDNFLESARIIHGEATRLLFEPNKNGDTPLHCAAGAGKSNMVACLIDLAQQEGDENKVKELLRKENNQKETALHQAVRIGNKGIVDLLMEKDSELAGFPEDGGASPLYLAIVLKRDSIVDTLFNKGHGKLSFSGQNGQNALHAAVLRDRGVTKKLLELNKRHLCQQNKDLTAKMDENGSTPLHFAAAIRVLFFGPSRNCRQVLEANADALYQPDHAGLFPIHVAASVGSFRNVGLFLNKCPGSASLRDAKGRTFLHVAVEKKMVNVVSFACRDLSLSWIMNMRDDDGNTALHLAVETGSLQLCCPLMGNPQVNVNLPNNKGETPLDIAEAKLPDGGFYHNQSSEAQIRSTLILHCGAVNGVHRKDHLEDNKTRKFKQDGRKESEVLKDSAGTLCIGSVLIASVTFGATFAVPGGYIADDHNNGGTPVFARRYAFDAFIPANTLAFVCSAVATIGLMYSGSPLYNRRSRMVHLGIAFYLLSISVTSLIAAFALGAYVVLAPVAHKTAVATCVLSSLGLLYNHLEFIGRHLLLLPLLCQRKGRIRGSVHSAAIIIVTTLLEYWPLIFIFGWAAHASTPKTESVAQAPAPSA</sequence>
<feature type="compositionally biased region" description="Polar residues" evidence="8">
    <location>
        <begin position="121"/>
        <end position="139"/>
    </location>
</feature>
<dbReference type="InterPro" id="IPR000387">
    <property type="entry name" value="Tyr_Pase_dom"/>
</dbReference>
<evidence type="ECO:0000256" key="5">
    <source>
        <dbReference type="ARBA" id="ARBA00023043"/>
    </source>
</evidence>
<evidence type="ECO:0000313" key="12">
    <source>
        <dbReference type="Proteomes" id="UP001497457"/>
    </source>
</evidence>
<evidence type="ECO:0000256" key="9">
    <source>
        <dbReference type="SAM" id="Phobius"/>
    </source>
</evidence>
<comment type="subcellular location">
    <subcellularLocation>
        <location evidence="1">Membrane</location>
        <topology evidence="1">Multi-pass membrane protein</topology>
    </subcellularLocation>
</comment>
<protein>
    <recommendedName>
        <fullName evidence="10">Tyrosine specific protein phosphatases domain-containing protein</fullName>
    </recommendedName>
</protein>
<dbReference type="Pfam" id="PF13857">
    <property type="entry name" value="Ank_5"/>
    <property type="match status" value="1"/>
</dbReference>
<dbReference type="PROSITE" id="PS50088">
    <property type="entry name" value="ANK_REPEAT"/>
    <property type="match status" value="2"/>
</dbReference>
<keyword evidence="12" id="KW-1185">Reference proteome</keyword>
<feature type="transmembrane region" description="Helical" evidence="9">
    <location>
        <begin position="776"/>
        <end position="799"/>
    </location>
</feature>
<dbReference type="Pfam" id="PF12796">
    <property type="entry name" value="Ank_2"/>
    <property type="match status" value="1"/>
</dbReference>
<feature type="repeat" description="ANK" evidence="7">
    <location>
        <begin position="253"/>
        <end position="285"/>
    </location>
</feature>
<accession>A0ABC9AKM4</accession>
<keyword evidence="5 7" id="KW-0040">ANK repeat</keyword>
<proteinExistence type="predicted"/>
<reference evidence="11 12" key="2">
    <citation type="submission" date="2024-10" db="EMBL/GenBank/DDBJ databases">
        <authorList>
            <person name="Ryan C."/>
        </authorList>
    </citation>
    <scope>NUCLEOTIDE SEQUENCE [LARGE SCALE GENOMIC DNA]</scope>
</reference>
<dbReference type="InterPro" id="IPR036770">
    <property type="entry name" value="Ankyrin_rpt-contain_sf"/>
</dbReference>
<dbReference type="PANTHER" id="PTHR24186">
    <property type="entry name" value="PROTEIN PHOSPHATASE 1 REGULATORY SUBUNIT"/>
    <property type="match status" value="1"/>
</dbReference>
<feature type="transmembrane region" description="Helical" evidence="9">
    <location>
        <begin position="697"/>
        <end position="726"/>
    </location>
</feature>
<dbReference type="AlphaFoldDB" id="A0ABC9AKM4"/>
<dbReference type="PROSITE" id="PS50297">
    <property type="entry name" value="ANK_REP_REGION"/>
    <property type="match status" value="1"/>
</dbReference>
<keyword evidence="2 9" id="KW-0812">Transmembrane</keyword>
<dbReference type="PROSITE" id="PS50056">
    <property type="entry name" value="TYR_PHOSPHATASE_2"/>
    <property type="match status" value="1"/>
</dbReference>
<feature type="transmembrane region" description="Helical" evidence="9">
    <location>
        <begin position="664"/>
        <end position="685"/>
    </location>
</feature>
<evidence type="ECO:0000256" key="1">
    <source>
        <dbReference type="ARBA" id="ARBA00004141"/>
    </source>
</evidence>
<name>A0ABC9AKM4_9POAL</name>
<keyword evidence="6 9" id="KW-0472">Membrane</keyword>
<dbReference type="Gene3D" id="1.25.40.20">
    <property type="entry name" value="Ankyrin repeat-containing domain"/>
    <property type="match status" value="3"/>
</dbReference>
<dbReference type="Pfam" id="PF13962">
    <property type="entry name" value="PGG"/>
    <property type="match status" value="1"/>
</dbReference>
<dbReference type="EMBL" id="OZ075131">
    <property type="protein sequence ID" value="CAL4979043.1"/>
    <property type="molecule type" value="Genomic_DNA"/>
</dbReference>
<keyword evidence="4 9" id="KW-1133">Transmembrane helix</keyword>
<evidence type="ECO:0000313" key="11">
    <source>
        <dbReference type="EMBL" id="CAL4979043.1"/>
    </source>
</evidence>
<keyword evidence="3" id="KW-0677">Repeat</keyword>
<dbReference type="InterPro" id="IPR026961">
    <property type="entry name" value="PGG_dom"/>
</dbReference>
<dbReference type="GO" id="GO:0016787">
    <property type="term" value="F:hydrolase activity"/>
    <property type="evidence" value="ECO:0007669"/>
    <property type="project" value="UniProtKB-ARBA"/>
</dbReference>
<dbReference type="SMART" id="SM00248">
    <property type="entry name" value="ANK"/>
    <property type="match status" value="7"/>
</dbReference>
<feature type="repeat" description="ANK" evidence="7">
    <location>
        <begin position="514"/>
        <end position="547"/>
    </location>
</feature>
<dbReference type="SUPFAM" id="SSF48403">
    <property type="entry name" value="Ankyrin repeat"/>
    <property type="match status" value="1"/>
</dbReference>
<dbReference type="InterPro" id="IPR002110">
    <property type="entry name" value="Ankyrin_rpt"/>
</dbReference>
<evidence type="ECO:0000256" key="2">
    <source>
        <dbReference type="ARBA" id="ARBA00022692"/>
    </source>
</evidence>
<dbReference type="PANTHER" id="PTHR24186:SF50">
    <property type="entry name" value="ANKYRIN REPEAT-CONTAINING PROTEIN ITN1-LIKE ISOFORM X1"/>
    <property type="match status" value="1"/>
</dbReference>
<dbReference type="Pfam" id="PF00023">
    <property type="entry name" value="Ank"/>
    <property type="match status" value="1"/>
</dbReference>
<dbReference type="GO" id="GO:0016020">
    <property type="term" value="C:membrane"/>
    <property type="evidence" value="ECO:0007669"/>
    <property type="project" value="UniProtKB-SubCell"/>
</dbReference>
<gene>
    <name evidence="11" type="ORF">URODEC1_LOCUS55080</name>
</gene>
<evidence type="ECO:0000256" key="4">
    <source>
        <dbReference type="ARBA" id="ARBA00022989"/>
    </source>
</evidence>
<evidence type="ECO:0000259" key="10">
    <source>
        <dbReference type="PROSITE" id="PS50056"/>
    </source>
</evidence>
<dbReference type="Proteomes" id="UP001497457">
    <property type="component" value="Chromosome 21rd"/>
</dbReference>
<organism evidence="11 12">
    <name type="scientific">Urochloa decumbens</name>
    <dbReference type="NCBI Taxonomy" id="240449"/>
    <lineage>
        <taxon>Eukaryota</taxon>
        <taxon>Viridiplantae</taxon>
        <taxon>Streptophyta</taxon>
        <taxon>Embryophyta</taxon>
        <taxon>Tracheophyta</taxon>
        <taxon>Spermatophyta</taxon>
        <taxon>Magnoliopsida</taxon>
        <taxon>Liliopsida</taxon>
        <taxon>Poales</taxon>
        <taxon>Poaceae</taxon>
        <taxon>PACMAD clade</taxon>
        <taxon>Panicoideae</taxon>
        <taxon>Panicodae</taxon>
        <taxon>Paniceae</taxon>
        <taxon>Melinidinae</taxon>
        <taxon>Urochloa</taxon>
    </lineage>
</organism>
<evidence type="ECO:0000256" key="7">
    <source>
        <dbReference type="PROSITE-ProRule" id="PRU00023"/>
    </source>
</evidence>
<reference evidence="12" key="1">
    <citation type="submission" date="2024-06" db="EMBL/GenBank/DDBJ databases">
        <authorList>
            <person name="Ryan C."/>
        </authorList>
    </citation>
    <scope>NUCLEOTIDE SEQUENCE [LARGE SCALE GENOMIC DNA]</scope>
</reference>
<feature type="domain" description="Tyrosine specific protein phosphatases" evidence="10">
    <location>
        <begin position="230"/>
        <end position="305"/>
    </location>
</feature>
<feature type="transmembrane region" description="Helical" evidence="9">
    <location>
        <begin position="618"/>
        <end position="644"/>
    </location>
</feature>
<evidence type="ECO:0000256" key="3">
    <source>
        <dbReference type="ARBA" id="ARBA00022737"/>
    </source>
</evidence>
<feature type="region of interest" description="Disordered" evidence="8">
    <location>
        <begin position="98"/>
        <end position="159"/>
    </location>
</feature>